<protein>
    <submittedName>
        <fullName evidence="2">Cell division protein FtsA</fullName>
    </submittedName>
</protein>
<dbReference type="SUPFAM" id="SSF53067">
    <property type="entry name" value="Actin-like ATPase domain"/>
    <property type="match status" value="2"/>
</dbReference>
<keyword evidence="2" id="KW-0132">Cell division</keyword>
<evidence type="ECO:0000259" key="1">
    <source>
        <dbReference type="SMART" id="SM00842"/>
    </source>
</evidence>
<sequence>MPQSLEQKDQNVVFGLDIGTRNVVGTVGYMKDGKFFVIAQKSRGHETRAMLDGQIHDIGKVGATIRTIKNELESETDIHLTDVCIAAAGRVLRTVETSYEEVLDDTRSITDEDIYNLDSKAVEQAYQEFIKNNESDLKFYLVGYSVLHYYLNDYQIGNLEGHNGGKVKVELIATFLPDDVVDGLYKACERAELSVANLTLEPIAAIMVAIPEKFRLLNLALIDVGAGTSDICVTDGGTITAYGMIPTAGDHLTEAIAHHCLVDFNTADKIKIDASTHDTVTYTDIMGLEKTISKDEVDTAIKPLVDKMADDVTKEIKRLNGDKPVSAVFVVGGGGCVKGYTQAIARDMEISEERVALRGEEVMKDFQFLNAGDLSRDSLMVTPLGICMSYYEDTNNFVFVSFNGAQTKIYDNGKLQIVDAAMQAAFPNEDLFPKRGQALKFTLNGEEKSVPGHPGESAVIMLNGKPADIHSKIRANDIIEVKPSTAGDPGEMEIGSLNEFKSTFKVNVDGKEVMASRFATVDGQPQTSYYKIRPGDDVKILDYDTAEQIAKLLDIEITPDTLIMINNEEASPDTPVYENFKVEFKLREDAIMDYYKDIPDADVVAMEQENEEAFENAGEAAIAEDKDFDQSAMDEEVDDITPVKNILAHDLHVIVNGSPVTLHNKANYIFVDVFDYIDFDLSKPQGRGIVTMLNGSSPNYMQPIAEGDNIEVYWKK</sequence>
<dbReference type="Gene3D" id="3.30.420.40">
    <property type="match status" value="3"/>
</dbReference>
<feature type="domain" description="SHS2" evidence="1">
    <location>
        <begin position="13"/>
        <end position="209"/>
    </location>
</feature>
<name>A0A1H9LLI6_BUTFI</name>
<dbReference type="InterPro" id="IPR050696">
    <property type="entry name" value="FtsA/MreB"/>
</dbReference>
<gene>
    <name evidence="2" type="ORF">SAMN04487884_102106</name>
</gene>
<dbReference type="OrthoDB" id="9768127at2"/>
<dbReference type="AlphaFoldDB" id="A0A1H9LLI6"/>
<dbReference type="EMBL" id="FOGJ01000002">
    <property type="protein sequence ID" value="SER12067.1"/>
    <property type="molecule type" value="Genomic_DNA"/>
</dbReference>
<dbReference type="PANTHER" id="PTHR32432:SF3">
    <property type="entry name" value="ETHANOLAMINE UTILIZATION PROTEIN EUTJ"/>
    <property type="match status" value="1"/>
</dbReference>
<dbReference type="InterPro" id="IPR043129">
    <property type="entry name" value="ATPase_NBD"/>
</dbReference>
<dbReference type="PANTHER" id="PTHR32432">
    <property type="entry name" value="CELL DIVISION PROTEIN FTSA-RELATED"/>
    <property type="match status" value="1"/>
</dbReference>
<evidence type="ECO:0000313" key="2">
    <source>
        <dbReference type="EMBL" id="SER12067.1"/>
    </source>
</evidence>
<dbReference type="RefSeq" id="WP_074753999.1">
    <property type="nucleotide sequence ID" value="NZ_FOGJ01000002.1"/>
</dbReference>
<dbReference type="Pfam" id="PF14450">
    <property type="entry name" value="FtsA"/>
    <property type="match status" value="1"/>
</dbReference>
<accession>A0A1H9LLI6</accession>
<proteinExistence type="predicted"/>
<dbReference type="InterPro" id="IPR003494">
    <property type="entry name" value="SHS2_FtsA"/>
</dbReference>
<evidence type="ECO:0000313" key="3">
    <source>
        <dbReference type="Proteomes" id="UP000182584"/>
    </source>
</evidence>
<dbReference type="GO" id="GO:0051301">
    <property type="term" value="P:cell division"/>
    <property type="evidence" value="ECO:0007669"/>
    <property type="project" value="UniProtKB-KW"/>
</dbReference>
<dbReference type="CDD" id="cd24004">
    <property type="entry name" value="ASKHA_NBD_PilM-like"/>
    <property type="match status" value="1"/>
</dbReference>
<keyword evidence="2" id="KW-0131">Cell cycle</keyword>
<reference evidence="2 3" key="1">
    <citation type="submission" date="2016-10" db="EMBL/GenBank/DDBJ databases">
        <authorList>
            <person name="de Groot N.N."/>
        </authorList>
    </citation>
    <scope>NUCLEOTIDE SEQUENCE [LARGE SCALE GENOMIC DNA]</scope>
    <source>
        <strain evidence="2 3">AR40</strain>
    </source>
</reference>
<organism evidence="2 3">
    <name type="scientific">Butyrivibrio fibrisolvens</name>
    <dbReference type="NCBI Taxonomy" id="831"/>
    <lineage>
        <taxon>Bacteria</taxon>
        <taxon>Bacillati</taxon>
        <taxon>Bacillota</taxon>
        <taxon>Clostridia</taxon>
        <taxon>Lachnospirales</taxon>
        <taxon>Lachnospiraceae</taxon>
        <taxon>Butyrivibrio</taxon>
    </lineage>
</organism>
<dbReference type="Proteomes" id="UP000182584">
    <property type="component" value="Unassembled WGS sequence"/>
</dbReference>
<dbReference type="eggNOG" id="COG0849">
    <property type="taxonomic scope" value="Bacteria"/>
</dbReference>
<dbReference type="Gene3D" id="3.30.1490.300">
    <property type="match status" value="1"/>
</dbReference>
<dbReference type="SMART" id="SM00842">
    <property type="entry name" value="FtsA"/>
    <property type="match status" value="1"/>
</dbReference>